<comment type="similarity">
    <text evidence="3">Belongs to the CEP43 family.</text>
</comment>
<evidence type="ECO:0000256" key="3">
    <source>
        <dbReference type="ARBA" id="ARBA00005385"/>
    </source>
</evidence>
<proteinExistence type="inferred from homology"/>
<evidence type="ECO:0000256" key="4">
    <source>
        <dbReference type="ARBA" id="ARBA00022490"/>
    </source>
</evidence>
<reference evidence="9 10" key="1">
    <citation type="submission" date="2017-12" db="EMBL/GenBank/DDBJ databases">
        <title>Hemimetabolous genomes reveal molecular basis of termite eusociality.</title>
        <authorList>
            <person name="Harrison M.C."/>
            <person name="Jongepier E."/>
            <person name="Robertson H.M."/>
            <person name="Arning N."/>
            <person name="Bitard-Feildel T."/>
            <person name="Chao H."/>
            <person name="Childers C.P."/>
            <person name="Dinh H."/>
            <person name="Doddapaneni H."/>
            <person name="Dugan S."/>
            <person name="Gowin J."/>
            <person name="Greiner C."/>
            <person name="Han Y."/>
            <person name="Hu H."/>
            <person name="Hughes D.S.T."/>
            <person name="Huylmans A.-K."/>
            <person name="Kemena C."/>
            <person name="Kremer L.P.M."/>
            <person name="Lee S.L."/>
            <person name="Lopez-Ezquerra A."/>
            <person name="Mallet L."/>
            <person name="Monroy-Kuhn J.M."/>
            <person name="Moser A."/>
            <person name="Murali S.C."/>
            <person name="Muzny D.M."/>
            <person name="Otani S."/>
            <person name="Piulachs M.-D."/>
            <person name="Poelchau M."/>
            <person name="Qu J."/>
            <person name="Schaub F."/>
            <person name="Wada-Katsumata A."/>
            <person name="Worley K.C."/>
            <person name="Xie Q."/>
            <person name="Ylla G."/>
            <person name="Poulsen M."/>
            <person name="Gibbs R.A."/>
            <person name="Schal C."/>
            <person name="Richards S."/>
            <person name="Belles X."/>
            <person name="Korb J."/>
            <person name="Bornberg-Bauer E."/>
        </authorList>
    </citation>
    <scope>NUCLEOTIDE SEQUENCE [LARGE SCALE GENOMIC DNA]</scope>
    <source>
        <tissue evidence="9">Whole body</tissue>
    </source>
</reference>
<organism evidence="9 10">
    <name type="scientific">Cryptotermes secundus</name>
    <dbReference type="NCBI Taxonomy" id="105785"/>
    <lineage>
        <taxon>Eukaryota</taxon>
        <taxon>Metazoa</taxon>
        <taxon>Ecdysozoa</taxon>
        <taxon>Arthropoda</taxon>
        <taxon>Hexapoda</taxon>
        <taxon>Insecta</taxon>
        <taxon>Pterygota</taxon>
        <taxon>Neoptera</taxon>
        <taxon>Polyneoptera</taxon>
        <taxon>Dictyoptera</taxon>
        <taxon>Blattodea</taxon>
        <taxon>Blattoidea</taxon>
        <taxon>Termitoidae</taxon>
        <taxon>Kalotermitidae</taxon>
        <taxon>Cryptotermitinae</taxon>
        <taxon>Cryptotermes</taxon>
    </lineage>
</organism>
<dbReference type="EMBL" id="NEVH01003493">
    <property type="protein sequence ID" value="PNF40721.1"/>
    <property type="molecule type" value="Genomic_DNA"/>
</dbReference>
<dbReference type="Pfam" id="PF09398">
    <property type="entry name" value="FOP_dimer"/>
    <property type="match status" value="1"/>
</dbReference>
<keyword evidence="10" id="KW-1185">Reference proteome</keyword>
<dbReference type="STRING" id="105785.A0A2J7RIR0"/>
<comment type="subcellular location">
    <subcellularLocation>
        <location evidence="1">Cytoplasm</location>
        <location evidence="1">Cytoskeleton</location>
        <location evidence="1">Cilium basal body</location>
    </subcellularLocation>
    <subcellularLocation>
        <location evidence="2">Cytoplasm</location>
        <location evidence="2">Cytoskeleton</location>
        <location evidence="2">Microtubule organizing center</location>
        <location evidence="2">Centrosome</location>
    </subcellularLocation>
</comment>
<evidence type="ECO:0000256" key="2">
    <source>
        <dbReference type="ARBA" id="ARBA00004300"/>
    </source>
</evidence>
<evidence type="ECO:0000256" key="1">
    <source>
        <dbReference type="ARBA" id="ARBA00004120"/>
    </source>
</evidence>
<dbReference type="InterPro" id="IPR006594">
    <property type="entry name" value="LisH"/>
</dbReference>
<evidence type="ECO:0000313" key="9">
    <source>
        <dbReference type="EMBL" id="PNF40721.1"/>
    </source>
</evidence>
<dbReference type="GO" id="GO:0030030">
    <property type="term" value="P:cell projection organization"/>
    <property type="evidence" value="ECO:0007669"/>
    <property type="project" value="UniProtKB-KW"/>
</dbReference>
<sequence>MKAELRAEIAKVLEPSSTSNTKPEIPSNTLLINELIREFLTWNGYHYTTSVLIAESGMPVEPLDRASLTRSVGVVDNEVSSKL</sequence>
<evidence type="ECO:0000313" key="10">
    <source>
        <dbReference type="Proteomes" id="UP000235965"/>
    </source>
</evidence>
<keyword evidence="5" id="KW-0970">Cilium biogenesis/degradation</keyword>
<evidence type="ECO:0000259" key="8">
    <source>
        <dbReference type="Pfam" id="PF09398"/>
    </source>
</evidence>
<dbReference type="AlphaFoldDB" id="A0A2J7RIR0"/>
<dbReference type="Gene3D" id="1.20.960.40">
    <property type="match status" value="1"/>
</dbReference>
<dbReference type="PANTHER" id="PTHR15431">
    <property type="entry name" value="FGFR1 ONCOGENE PARTNER/LISH DOMAIN-CONTAINING PROTEIN"/>
    <property type="match status" value="1"/>
</dbReference>
<comment type="caution">
    <text evidence="9">The sequence shown here is derived from an EMBL/GenBank/DDBJ whole genome shotgun (WGS) entry which is preliminary data.</text>
</comment>
<dbReference type="OrthoDB" id="5970631at2759"/>
<dbReference type="PROSITE" id="PS50896">
    <property type="entry name" value="LISH"/>
    <property type="match status" value="1"/>
</dbReference>
<protein>
    <recommendedName>
        <fullName evidence="8">FGFR1 oncogene partner (FOP) N-terminal dimerisation domain-containing protein</fullName>
    </recommendedName>
</protein>
<dbReference type="InParanoid" id="A0A2J7RIR0"/>
<feature type="domain" description="FGFR1 oncogene partner (FOP) N-terminal dimerisation" evidence="8">
    <location>
        <begin position="28"/>
        <end position="80"/>
    </location>
</feature>
<gene>
    <name evidence="9" type="ORF">B7P43_G00680</name>
</gene>
<keyword evidence="4" id="KW-0963">Cytoplasm</keyword>
<name>A0A2J7RIR0_9NEOP</name>
<dbReference type="GO" id="GO:0005813">
    <property type="term" value="C:centrosome"/>
    <property type="evidence" value="ECO:0007669"/>
    <property type="project" value="UniProtKB-SubCell"/>
</dbReference>
<dbReference type="Proteomes" id="UP000235965">
    <property type="component" value="Unassembled WGS sequence"/>
</dbReference>
<accession>A0A2J7RIR0</accession>
<dbReference type="GO" id="GO:0034453">
    <property type="term" value="P:microtubule anchoring"/>
    <property type="evidence" value="ECO:0007669"/>
    <property type="project" value="InterPro"/>
</dbReference>
<evidence type="ECO:0000256" key="5">
    <source>
        <dbReference type="ARBA" id="ARBA00022794"/>
    </source>
</evidence>
<keyword evidence="6" id="KW-0206">Cytoskeleton</keyword>
<keyword evidence="7" id="KW-0966">Cell projection</keyword>
<dbReference type="PANTHER" id="PTHR15431:SF4">
    <property type="entry name" value="PROTEIN TONNEAU 1B"/>
    <property type="match status" value="1"/>
</dbReference>
<evidence type="ECO:0000256" key="6">
    <source>
        <dbReference type="ARBA" id="ARBA00023212"/>
    </source>
</evidence>
<dbReference type="InterPro" id="IPR018993">
    <property type="entry name" value="FOP_dimerisation-dom_N"/>
</dbReference>
<evidence type="ECO:0000256" key="7">
    <source>
        <dbReference type="ARBA" id="ARBA00023273"/>
    </source>
</evidence>